<evidence type="ECO:0000256" key="1">
    <source>
        <dbReference type="SAM" id="Phobius"/>
    </source>
</evidence>
<feature type="transmembrane region" description="Helical" evidence="1">
    <location>
        <begin position="45"/>
        <end position="63"/>
    </location>
</feature>
<organism evidence="2 3">
    <name type="scientific">Candidatus Acidulodesulfobacterium ferriphilum</name>
    <dbReference type="NCBI Taxonomy" id="2597223"/>
    <lineage>
        <taxon>Bacteria</taxon>
        <taxon>Deltaproteobacteria</taxon>
        <taxon>Candidatus Acidulodesulfobacterales</taxon>
        <taxon>Candidatus Acidulodesulfobacterium</taxon>
    </lineage>
</organism>
<protein>
    <submittedName>
        <fullName evidence="2">Uncharacterized protein</fullName>
    </submittedName>
</protein>
<reference evidence="2 3" key="1">
    <citation type="submission" date="2019-01" db="EMBL/GenBank/DDBJ databases">
        <title>Insights into ecological role of a new deltaproteobacterial order Candidatus Sinidesulfobacterales (Sva0485) by metagenomics and metatranscriptomics.</title>
        <authorList>
            <person name="Tan S."/>
            <person name="Liu J."/>
            <person name="Fang Y."/>
            <person name="Hedlund B.P."/>
            <person name="Lian Z.H."/>
            <person name="Huang L.Y."/>
            <person name="Li J.T."/>
            <person name="Huang L.N."/>
            <person name="Li W.J."/>
            <person name="Jiang H.C."/>
            <person name="Dong H.L."/>
            <person name="Shu W.S."/>
        </authorList>
    </citation>
    <scope>NUCLEOTIDE SEQUENCE [LARGE SCALE GENOMIC DNA]</scope>
    <source>
        <strain evidence="2">AP3</strain>
    </source>
</reference>
<proteinExistence type="predicted"/>
<evidence type="ECO:0000313" key="2">
    <source>
        <dbReference type="EMBL" id="RZD14599.1"/>
    </source>
</evidence>
<feature type="transmembrane region" description="Helical" evidence="1">
    <location>
        <begin position="21"/>
        <end position="39"/>
    </location>
</feature>
<name>A0A519BBE0_9DELT</name>
<dbReference type="Proteomes" id="UP000320813">
    <property type="component" value="Unassembled WGS sequence"/>
</dbReference>
<keyword evidence="1" id="KW-1133">Transmembrane helix</keyword>
<keyword evidence="1" id="KW-0812">Transmembrane</keyword>
<comment type="caution">
    <text evidence="2">The sequence shown here is derived from an EMBL/GenBank/DDBJ whole genome shotgun (WGS) entry which is preliminary data.</text>
</comment>
<accession>A0A519BBE0</accession>
<keyword evidence="1" id="KW-0472">Membrane</keyword>
<dbReference type="AlphaFoldDB" id="A0A519BBE0"/>
<sequence length="123" mass="14625">MKTGYTRFKIHRGIHDRVTRFGLEIYDWGLFIFITMILILAFKEFIILAILIDMLILIFLRKYKNGKPDFYTSSLLSFILIKKELFILEPGSDKLDAPFLNLIYLIYKDKNDAQIRIKKKESK</sequence>
<dbReference type="EMBL" id="SGBD01000002">
    <property type="protein sequence ID" value="RZD14599.1"/>
    <property type="molecule type" value="Genomic_DNA"/>
</dbReference>
<evidence type="ECO:0000313" key="3">
    <source>
        <dbReference type="Proteomes" id="UP000320813"/>
    </source>
</evidence>
<gene>
    <name evidence="2" type="ORF">EVJ47_05375</name>
</gene>